<feature type="compositionally biased region" description="Polar residues" evidence="1">
    <location>
        <begin position="1"/>
        <end position="10"/>
    </location>
</feature>
<sequence length="852" mass="93627">MDMATGSSSRPILPHTRTLESTSDEDLASFLPALFATSKARVLAEMARESPRASGSTENASGLDATAVIVDTGGSNNNICALGAKIDDVLNDPDFQNQMVQSFRRQMRLQELQVQEADADTRTEWHISSFKDGLPRERTPGQSESPLPRGVFDGTKEGDAGTGGAIAGTRSDIDMDPNSQPAHEMPTAVQQQPRSPAQALRAFLTGSLPQHDIVPVKHVPDDPPFGPICVPEWDGFKDWWVHVDINNPPATLADYYKALAETEAQALAVFGDPLELYKRTLEAHPPGYEVYNLHKAVESLSIPGPALLPPSQHFPAIIGMPPPPPDDPTEVLGQDPWSMVEILLLLDVIAHYSPAEAGWEKISQVYNNVLLGTLRKWIADRMRDSKKDMDTRRSLAQHMCVDRAKEKYALMHGRAVKPQVESKDPRAPLQNKQHYALPTRLLACDLPSRRDSERSLRGLDVSDPIALVQIDSRRRAPYTFEGWVEQEAETMPPPSESFVFGPVDSAASAAIPSPLMPPEAPPSQLIEQPDKPVEVLPEPRPEYRIRPPPLSMPVAQASLLTSTLAAFRVAKKAQLTEPDQYERLVDDALRQATDLYAELNPAYPIRTAWECWHRWCVPLGKMEVSAGSIVNANNKSKGNFKKPKKGKKTKSAVPSIHPVLGNLVNFAAPVPIPGTFPDEPGVVHHFVKHDPRPGLQTFAAAARAHQQNSNGTFEWWLRCLRGVSSSPGCGPIRPEGRRNKSRYPNVPVGTLGSNVRPGIFAWFQCALVNRTMLRLVTDAGRSRRASTREDGNSSEDAPSDDDSSDNSDATEGESEKMCGRGLDWLGEGAKVLPAHLRDLPIPPRPKYLGRHN</sequence>
<dbReference type="AlphaFoldDB" id="A0A401GU51"/>
<dbReference type="InParanoid" id="A0A401GU51"/>
<organism evidence="2 3">
    <name type="scientific">Sparassis crispa</name>
    <dbReference type="NCBI Taxonomy" id="139825"/>
    <lineage>
        <taxon>Eukaryota</taxon>
        <taxon>Fungi</taxon>
        <taxon>Dikarya</taxon>
        <taxon>Basidiomycota</taxon>
        <taxon>Agaricomycotina</taxon>
        <taxon>Agaricomycetes</taxon>
        <taxon>Polyporales</taxon>
        <taxon>Sparassidaceae</taxon>
        <taxon>Sparassis</taxon>
    </lineage>
</organism>
<evidence type="ECO:0000256" key="1">
    <source>
        <dbReference type="SAM" id="MobiDB-lite"/>
    </source>
</evidence>
<dbReference type="GeneID" id="38782630"/>
<dbReference type="OrthoDB" id="2804753at2759"/>
<comment type="caution">
    <text evidence="2">The sequence shown here is derived from an EMBL/GenBank/DDBJ whole genome shotgun (WGS) entry which is preliminary data.</text>
</comment>
<feature type="region of interest" description="Disordered" evidence="1">
    <location>
        <begin position="779"/>
        <end position="820"/>
    </location>
</feature>
<evidence type="ECO:0000313" key="2">
    <source>
        <dbReference type="EMBL" id="GBE85713.1"/>
    </source>
</evidence>
<name>A0A401GU51_9APHY</name>
<gene>
    <name evidence="2" type="ORF">SCP_0802350</name>
</gene>
<dbReference type="STRING" id="139825.A0A401GU51"/>
<feature type="compositionally biased region" description="Acidic residues" evidence="1">
    <location>
        <begin position="797"/>
        <end position="812"/>
    </location>
</feature>
<evidence type="ECO:0000313" key="3">
    <source>
        <dbReference type="Proteomes" id="UP000287166"/>
    </source>
</evidence>
<dbReference type="RefSeq" id="XP_027616626.1">
    <property type="nucleotide sequence ID" value="XM_027760825.1"/>
</dbReference>
<dbReference type="Proteomes" id="UP000287166">
    <property type="component" value="Unassembled WGS sequence"/>
</dbReference>
<keyword evidence="3" id="KW-1185">Reference proteome</keyword>
<dbReference type="EMBL" id="BFAD01000008">
    <property type="protein sequence ID" value="GBE85713.1"/>
    <property type="molecule type" value="Genomic_DNA"/>
</dbReference>
<reference evidence="2 3" key="1">
    <citation type="journal article" date="2018" name="Sci. Rep.">
        <title>Genome sequence of the cauliflower mushroom Sparassis crispa (Hanabiratake) and its association with beneficial usage.</title>
        <authorList>
            <person name="Kiyama R."/>
            <person name="Furutani Y."/>
            <person name="Kawaguchi K."/>
            <person name="Nakanishi T."/>
        </authorList>
    </citation>
    <scope>NUCLEOTIDE SEQUENCE [LARGE SCALE GENOMIC DNA]</scope>
</reference>
<feature type="region of interest" description="Disordered" evidence="1">
    <location>
        <begin position="1"/>
        <end position="24"/>
    </location>
</feature>
<proteinExistence type="predicted"/>
<feature type="region of interest" description="Disordered" evidence="1">
    <location>
        <begin position="114"/>
        <end position="194"/>
    </location>
</feature>
<accession>A0A401GU51</accession>
<protein>
    <submittedName>
        <fullName evidence="2">Uncharacterized protein</fullName>
    </submittedName>
</protein>